<evidence type="ECO:0000313" key="3">
    <source>
        <dbReference type="Proteomes" id="UP001519362"/>
    </source>
</evidence>
<dbReference type="EMBL" id="JAGIOL010000001">
    <property type="protein sequence ID" value="MBP2437134.1"/>
    <property type="molecule type" value="Genomic_DNA"/>
</dbReference>
<organism evidence="2 3">
    <name type="scientific">Microbacterium amylolyticum</name>
    <dbReference type="NCBI Taxonomy" id="936337"/>
    <lineage>
        <taxon>Bacteria</taxon>
        <taxon>Bacillati</taxon>
        <taxon>Actinomycetota</taxon>
        <taxon>Actinomycetes</taxon>
        <taxon>Micrococcales</taxon>
        <taxon>Microbacteriaceae</taxon>
        <taxon>Microbacterium</taxon>
    </lineage>
</organism>
<dbReference type="RefSeq" id="WP_165134716.1">
    <property type="nucleotide sequence ID" value="NZ_CP049253.1"/>
</dbReference>
<proteinExistence type="predicted"/>
<feature type="signal peptide" evidence="1">
    <location>
        <begin position="1"/>
        <end position="21"/>
    </location>
</feature>
<dbReference type="InterPro" id="IPR036278">
    <property type="entry name" value="Sialidase_sf"/>
</dbReference>
<sequence>MKKLPLALGAGVFSLALVLTGCSNTPTTEPDAATPRIEHVHGIAEDPRGTDLLVATHNGIYAVTPDGEVSGPIGGHDFDAMGFTIAEDTLFASGHPGPKTAAELGAPNLGIIQSDDYGQTWSPVALNGSTDFHVLTAGPDGTLYGIASSDIELLISTDGGHEWTAGASIGAADLVATDNGIYAAAEEGLLRSDDHGMTFVPVEGAPLLYMLDARPDGVLVGVGTDGALWEQDADQTWQRLEAVDGAVQAFAAIGDERIVLVDDRGIVDIIADDTTVLSPAR</sequence>
<protein>
    <submittedName>
        <fullName evidence="2">Photosystem II stability/assembly factor-like uncharacterized protein</fullName>
    </submittedName>
</protein>
<dbReference type="CDD" id="cd15482">
    <property type="entry name" value="Sialidase_non-viral"/>
    <property type="match status" value="1"/>
</dbReference>
<comment type="caution">
    <text evidence="2">The sequence shown here is derived from an EMBL/GenBank/DDBJ whole genome shotgun (WGS) entry which is preliminary data.</text>
</comment>
<evidence type="ECO:0000313" key="2">
    <source>
        <dbReference type="EMBL" id="MBP2437134.1"/>
    </source>
</evidence>
<dbReference type="Proteomes" id="UP001519362">
    <property type="component" value="Unassembled WGS sequence"/>
</dbReference>
<name>A0ABS4ZIM5_9MICO</name>
<evidence type="ECO:0000256" key="1">
    <source>
        <dbReference type="SAM" id="SignalP"/>
    </source>
</evidence>
<gene>
    <name evidence="2" type="ORF">JOF34_001720</name>
</gene>
<dbReference type="InterPro" id="IPR015943">
    <property type="entry name" value="WD40/YVTN_repeat-like_dom_sf"/>
</dbReference>
<dbReference type="Gene3D" id="2.130.10.10">
    <property type="entry name" value="YVTN repeat-like/Quinoprotein amine dehydrogenase"/>
    <property type="match status" value="1"/>
</dbReference>
<keyword evidence="1" id="KW-0732">Signal</keyword>
<accession>A0ABS4ZIM5</accession>
<feature type="chain" id="PRO_5047057457" evidence="1">
    <location>
        <begin position="22"/>
        <end position="281"/>
    </location>
</feature>
<dbReference type="NCBIfam" id="NF045728">
    <property type="entry name" value="glycosyl_F510_1955"/>
    <property type="match status" value="1"/>
</dbReference>
<dbReference type="SUPFAM" id="SSF50939">
    <property type="entry name" value="Sialidases"/>
    <property type="match status" value="1"/>
</dbReference>
<keyword evidence="3" id="KW-1185">Reference proteome</keyword>
<reference evidence="2 3" key="1">
    <citation type="submission" date="2021-03" db="EMBL/GenBank/DDBJ databases">
        <title>Sequencing the genomes of 1000 actinobacteria strains.</title>
        <authorList>
            <person name="Klenk H.-P."/>
        </authorList>
    </citation>
    <scope>NUCLEOTIDE SEQUENCE [LARGE SCALE GENOMIC DNA]</scope>
    <source>
        <strain evidence="2 3">DSM 24221</strain>
    </source>
</reference>
<dbReference type="PROSITE" id="PS51257">
    <property type="entry name" value="PROKAR_LIPOPROTEIN"/>
    <property type="match status" value="1"/>
</dbReference>
<dbReference type="InterPro" id="IPR054817">
    <property type="entry name" value="Glycosyl_F510_1955-like"/>
</dbReference>